<dbReference type="EMBL" id="LGRX02004239">
    <property type="protein sequence ID" value="KAK3280838.1"/>
    <property type="molecule type" value="Genomic_DNA"/>
</dbReference>
<comment type="caution">
    <text evidence="1">The sequence shown here is derived from an EMBL/GenBank/DDBJ whole genome shotgun (WGS) entry which is preliminary data.</text>
</comment>
<evidence type="ECO:0000313" key="1">
    <source>
        <dbReference type="EMBL" id="KAK3280838.1"/>
    </source>
</evidence>
<evidence type="ECO:0000313" key="2">
    <source>
        <dbReference type="Proteomes" id="UP001190700"/>
    </source>
</evidence>
<name>A0AAE0GMW6_9CHLO</name>
<reference evidence="1 2" key="1">
    <citation type="journal article" date="2015" name="Genome Biol. Evol.">
        <title>Comparative Genomics of a Bacterivorous Green Alga Reveals Evolutionary Causalities and Consequences of Phago-Mixotrophic Mode of Nutrition.</title>
        <authorList>
            <person name="Burns J.A."/>
            <person name="Paasch A."/>
            <person name="Narechania A."/>
            <person name="Kim E."/>
        </authorList>
    </citation>
    <scope>NUCLEOTIDE SEQUENCE [LARGE SCALE GENOMIC DNA]</scope>
    <source>
        <strain evidence="1 2">PLY_AMNH</strain>
    </source>
</reference>
<keyword evidence="2" id="KW-1185">Reference proteome</keyword>
<protein>
    <submittedName>
        <fullName evidence="1">Uncharacterized protein</fullName>
    </submittedName>
</protein>
<proteinExistence type="predicted"/>
<accession>A0AAE0GMW6</accession>
<dbReference type="AlphaFoldDB" id="A0AAE0GMW6"/>
<organism evidence="1 2">
    <name type="scientific">Cymbomonas tetramitiformis</name>
    <dbReference type="NCBI Taxonomy" id="36881"/>
    <lineage>
        <taxon>Eukaryota</taxon>
        <taxon>Viridiplantae</taxon>
        <taxon>Chlorophyta</taxon>
        <taxon>Pyramimonadophyceae</taxon>
        <taxon>Pyramimonadales</taxon>
        <taxon>Pyramimonadaceae</taxon>
        <taxon>Cymbomonas</taxon>
    </lineage>
</organism>
<gene>
    <name evidence="1" type="ORF">CYMTET_11341</name>
</gene>
<dbReference type="Proteomes" id="UP001190700">
    <property type="component" value="Unassembled WGS sequence"/>
</dbReference>
<sequence>MQASYLCESLYIHGGMPPSQAKVRPTVPRCAVKRTRVPLGRAKQVIHTRIIATLHGGLGDKKWGTLCTLHIPQFRQSENRCSEVLRRSSNEWISYDETSEESGIERDLQALEIILPYSDVASLVRLHPEILEISTVELARRLCSIKSLLPGITVSSVARSAPKLLLLETTELHVAYQKILDKLAARRPSWSAANVEAAVQESNSATTGSCSRRDASIS</sequence>